<dbReference type="Proteomes" id="UP000789405">
    <property type="component" value="Unassembled WGS sequence"/>
</dbReference>
<proteinExistence type="predicted"/>
<sequence length="113" mass="12898">MLTLPDDQMQKLPFLQNNQSQDLPSMIKGAKVIKKLLPQNLEVAYKPYYGDISQDQNTLNILRKSNFCPKITNNFEPKLTNFQCARTIESPSLALKPVLDMLFWMAPKKNAGI</sequence>
<reference evidence="1" key="1">
    <citation type="submission" date="2021-06" db="EMBL/GenBank/DDBJ databases">
        <authorList>
            <person name="Kallberg Y."/>
            <person name="Tangrot J."/>
            <person name="Rosling A."/>
        </authorList>
    </citation>
    <scope>NUCLEOTIDE SEQUENCE</scope>
    <source>
        <strain evidence="1">MA453B</strain>
    </source>
</reference>
<keyword evidence="2" id="KW-1185">Reference proteome</keyword>
<comment type="caution">
    <text evidence="1">The sequence shown here is derived from an EMBL/GenBank/DDBJ whole genome shotgun (WGS) entry which is preliminary data.</text>
</comment>
<name>A0A9N9J0K7_9GLOM</name>
<protein>
    <submittedName>
        <fullName evidence="1">22971_t:CDS:1</fullName>
    </submittedName>
</protein>
<organism evidence="1 2">
    <name type="scientific">Dentiscutata erythropus</name>
    <dbReference type="NCBI Taxonomy" id="1348616"/>
    <lineage>
        <taxon>Eukaryota</taxon>
        <taxon>Fungi</taxon>
        <taxon>Fungi incertae sedis</taxon>
        <taxon>Mucoromycota</taxon>
        <taxon>Glomeromycotina</taxon>
        <taxon>Glomeromycetes</taxon>
        <taxon>Diversisporales</taxon>
        <taxon>Gigasporaceae</taxon>
        <taxon>Dentiscutata</taxon>
    </lineage>
</organism>
<evidence type="ECO:0000313" key="1">
    <source>
        <dbReference type="EMBL" id="CAG8758277.1"/>
    </source>
</evidence>
<gene>
    <name evidence="1" type="ORF">DERYTH_LOCUS17557</name>
</gene>
<evidence type="ECO:0000313" key="2">
    <source>
        <dbReference type="Proteomes" id="UP000789405"/>
    </source>
</evidence>
<dbReference type="AlphaFoldDB" id="A0A9N9J0K7"/>
<dbReference type="EMBL" id="CAJVPY010016690">
    <property type="protein sequence ID" value="CAG8758277.1"/>
    <property type="molecule type" value="Genomic_DNA"/>
</dbReference>
<accession>A0A9N9J0K7</accession>